<dbReference type="InParanoid" id="C5KPW0"/>
<accession>C5KPW0</accession>
<keyword evidence="1" id="KW-1133">Transmembrane helix</keyword>
<sequence>MRGLEDYSTSFKLGMGLSILGLALQWSAAISTPQHIFMAIDVVFIALALALIIVQVEGRRDIPNKLVIAICIAIAIPALLNIIQVIRLHLKYSHTGIPTWTPVVGPSGSVLLVIGSIFLIVAPEAKVFNTKTDLDGDEVRVGLTANDV</sequence>
<dbReference type="AlphaFoldDB" id="C5KPW0"/>
<protein>
    <submittedName>
        <fullName evidence="2">Uncharacterized protein</fullName>
    </submittedName>
</protein>
<organism evidence="3">
    <name type="scientific">Perkinsus marinus (strain ATCC 50983 / TXsc)</name>
    <dbReference type="NCBI Taxonomy" id="423536"/>
    <lineage>
        <taxon>Eukaryota</taxon>
        <taxon>Sar</taxon>
        <taxon>Alveolata</taxon>
        <taxon>Perkinsozoa</taxon>
        <taxon>Perkinsea</taxon>
        <taxon>Perkinsida</taxon>
        <taxon>Perkinsidae</taxon>
        <taxon>Perkinsus</taxon>
    </lineage>
</organism>
<proteinExistence type="predicted"/>
<dbReference type="OrthoDB" id="10452108at2759"/>
<evidence type="ECO:0000313" key="3">
    <source>
        <dbReference type="Proteomes" id="UP000007800"/>
    </source>
</evidence>
<keyword evidence="1" id="KW-0812">Transmembrane</keyword>
<dbReference type="Proteomes" id="UP000007800">
    <property type="component" value="Unassembled WGS sequence"/>
</dbReference>
<dbReference type="GeneID" id="9042248"/>
<name>C5KPW0_PERM5</name>
<reference evidence="2 3" key="1">
    <citation type="submission" date="2008-07" db="EMBL/GenBank/DDBJ databases">
        <authorList>
            <person name="El-Sayed N."/>
            <person name="Caler E."/>
            <person name="Inman J."/>
            <person name="Amedeo P."/>
            <person name="Hass B."/>
            <person name="Wortman J."/>
        </authorList>
    </citation>
    <scope>NUCLEOTIDE SEQUENCE [LARGE SCALE GENOMIC DNA]</scope>
    <source>
        <strain evidence="3">ATCC 50983 / TXsc</strain>
    </source>
</reference>
<keyword evidence="1" id="KW-0472">Membrane</keyword>
<dbReference type="RefSeq" id="XP_002781712.1">
    <property type="nucleotide sequence ID" value="XM_002781666.1"/>
</dbReference>
<feature type="transmembrane region" description="Helical" evidence="1">
    <location>
        <begin position="66"/>
        <end position="83"/>
    </location>
</feature>
<evidence type="ECO:0000313" key="2">
    <source>
        <dbReference type="EMBL" id="EER13507.1"/>
    </source>
</evidence>
<keyword evidence="3" id="KW-1185">Reference proteome</keyword>
<dbReference type="EMBL" id="GG675180">
    <property type="protein sequence ID" value="EER13507.1"/>
    <property type="molecule type" value="Genomic_DNA"/>
</dbReference>
<evidence type="ECO:0000256" key="1">
    <source>
        <dbReference type="SAM" id="Phobius"/>
    </source>
</evidence>
<feature type="transmembrane region" description="Helical" evidence="1">
    <location>
        <begin position="36"/>
        <end position="54"/>
    </location>
</feature>
<feature type="transmembrane region" description="Helical" evidence="1">
    <location>
        <begin position="12"/>
        <end position="30"/>
    </location>
</feature>
<gene>
    <name evidence="2" type="ORF">Pmar_PMAR000094</name>
</gene>
<feature type="transmembrane region" description="Helical" evidence="1">
    <location>
        <begin position="103"/>
        <end position="122"/>
    </location>
</feature>